<dbReference type="AlphaFoldDB" id="A0A346XRF0"/>
<dbReference type="OrthoDB" id="9820440at2"/>
<name>A0A346XRF0_9ACTN</name>
<dbReference type="RefSeq" id="WP_114589692.1">
    <property type="nucleotide sequence ID" value="NZ_CP031165.1"/>
</dbReference>
<dbReference type="KEGG" id="euz:DVS28_a0089"/>
<evidence type="ECO:0000313" key="2">
    <source>
        <dbReference type="Proteomes" id="UP000264006"/>
    </source>
</evidence>
<dbReference type="EMBL" id="CP031165">
    <property type="protein sequence ID" value="AXV04797.1"/>
    <property type="molecule type" value="Genomic_DNA"/>
</dbReference>
<evidence type="ECO:0000313" key="1">
    <source>
        <dbReference type="EMBL" id="AXV04797.1"/>
    </source>
</evidence>
<organism evidence="1 2">
    <name type="scientific">Euzebya pacifica</name>
    <dbReference type="NCBI Taxonomy" id="1608957"/>
    <lineage>
        <taxon>Bacteria</taxon>
        <taxon>Bacillati</taxon>
        <taxon>Actinomycetota</taxon>
        <taxon>Nitriliruptoria</taxon>
        <taxon>Euzebyales</taxon>
    </lineage>
</organism>
<accession>A0A346XRF0</accession>
<sequence>MPNRPTPPETTSIIALLEARSSVIRYIGQSVAPRPTFVRHARGHAKDFRRVVLHEAVEVGDVAAYHQQEEIAHAVRAGHPLLNEQGLPTNLMTEPTVRAARDRALEAVAAGDGTLDDLPAQLEADRVMCAFQAEARTSGVTQPLAHPTWRLDVRPARTGTVPVGFADIVEDPVAQAPLLDTSALDDRAAALLRRFAVVRTAEGLQAIADGYAMWATGQRARNNRDATAARFVRDGLAELRMPRRDLGAILDRHLPGATDRLVDIDGMEIGRRDSLVLITDDADRLDTLATALIGMAVDVDASTAKPVRQRTTSHDTQQVLLRASQAIVLADELRRARA</sequence>
<dbReference type="Proteomes" id="UP000264006">
    <property type="component" value="Chromosome"/>
</dbReference>
<protein>
    <submittedName>
        <fullName evidence="1">Uncharacterized protein</fullName>
    </submittedName>
</protein>
<proteinExistence type="predicted"/>
<keyword evidence="2" id="KW-1185">Reference proteome</keyword>
<reference evidence="1 2" key="1">
    <citation type="submission" date="2018-09" db="EMBL/GenBank/DDBJ databases">
        <title>Complete genome sequence of Euzebya sp. DY32-46 isolated from seawater of Pacific Ocean.</title>
        <authorList>
            <person name="Xu L."/>
            <person name="Wu Y.-H."/>
            <person name="Xu X.-W."/>
        </authorList>
    </citation>
    <scope>NUCLEOTIDE SEQUENCE [LARGE SCALE GENOMIC DNA]</scope>
    <source>
        <strain evidence="1 2">DY32-46</strain>
    </source>
</reference>
<gene>
    <name evidence="1" type="ORF">DVS28_a0089</name>
</gene>